<dbReference type="PRINTS" id="PR00410">
    <property type="entry name" value="PHEHYDRXLASE"/>
</dbReference>
<comment type="catalytic activity">
    <reaction evidence="10">
        <text>2 nitric oxide + NADPH + 2 O2 = 2 nitrate + NADP(+) + H(+)</text>
        <dbReference type="Rhea" id="RHEA:19465"/>
        <dbReference type="ChEBI" id="CHEBI:15378"/>
        <dbReference type="ChEBI" id="CHEBI:15379"/>
        <dbReference type="ChEBI" id="CHEBI:16480"/>
        <dbReference type="ChEBI" id="CHEBI:17632"/>
        <dbReference type="ChEBI" id="CHEBI:57783"/>
        <dbReference type="ChEBI" id="CHEBI:58349"/>
        <dbReference type="EC" id="1.14.12.17"/>
    </reaction>
</comment>
<sequence>MVDTDALQRSFGLVARHGDEVPLYFYSHLFLRYPQTRPMFPAAMSAQRDRLVGALVRVVSNVHQVQTVVPYLQQLARDHRKYGVTDDHYPMVGAALLATLEHFLGEEWTPELAADWTAAYGVIASVMTEASAEASGTAPAWYDAEVVDHESRGPGVAVLTVRPDRRVEYRAGQSLSVQTPAAPRIWRYFSPANAPRADDTLEFHVRAVDGGWVSPNLVARTGKGDILRLGAPVGEGLHVPSSQTARPVLMLAGGTGLAPLRAIVEELARQQDDAGPGHVPRPVGLFVGARTEQELYDLPYLRRLEAQLSWLDVVPVVARAAHLTSTARTGHVAEVALHAAVAAARASGSAEPPEIYVCGSDQMVAGCLEVLAQGGIDTREVRRELYGYERHTTIGTLDVPEEAPHQQQDPVESEARA</sequence>
<dbReference type="InterPro" id="IPR000971">
    <property type="entry name" value="Globin"/>
</dbReference>
<evidence type="ECO:0000259" key="13">
    <source>
        <dbReference type="PROSITE" id="PS01033"/>
    </source>
</evidence>
<dbReference type="InterPro" id="IPR001433">
    <property type="entry name" value="OxRdtase_FAD/NAD-bd"/>
</dbReference>
<dbReference type="InterPro" id="IPR001709">
    <property type="entry name" value="Flavoprot_Pyr_Nucl_cyt_Rdtase"/>
</dbReference>
<evidence type="ECO:0000256" key="6">
    <source>
        <dbReference type="ARBA" id="ARBA00022857"/>
    </source>
</evidence>
<dbReference type="EC" id="1.14.12.17" evidence="4"/>
<evidence type="ECO:0000256" key="7">
    <source>
        <dbReference type="ARBA" id="ARBA00023014"/>
    </source>
</evidence>
<dbReference type="Gene3D" id="3.40.50.80">
    <property type="entry name" value="Nucleotide-binding domain of ferredoxin-NADP reductase (FNR) module"/>
    <property type="match status" value="1"/>
</dbReference>
<keyword evidence="7" id="KW-0411">Iron-sulfur</keyword>
<keyword evidence="11" id="KW-0479">Metal-binding</keyword>
<dbReference type="InterPro" id="IPR050415">
    <property type="entry name" value="MRET"/>
</dbReference>
<comment type="similarity">
    <text evidence="11">Belongs to the globin family.</text>
</comment>
<gene>
    <name evidence="15" type="ORF">ACIB24_12080</name>
</gene>
<dbReference type="PANTHER" id="PTHR47354">
    <property type="entry name" value="NADH OXIDOREDUCTASE HCR"/>
    <property type="match status" value="1"/>
</dbReference>
<dbReference type="Gene3D" id="2.40.30.10">
    <property type="entry name" value="Translation factors"/>
    <property type="match status" value="1"/>
</dbReference>
<dbReference type="InterPro" id="IPR012292">
    <property type="entry name" value="Globin/Proto"/>
</dbReference>
<dbReference type="Pfam" id="PF00042">
    <property type="entry name" value="Globin"/>
    <property type="match status" value="1"/>
</dbReference>
<dbReference type="RefSeq" id="WP_398280433.1">
    <property type="nucleotide sequence ID" value="NZ_JBITLV010000003.1"/>
</dbReference>
<dbReference type="InterPro" id="IPR039261">
    <property type="entry name" value="FNR_nucleotide-bd"/>
</dbReference>
<dbReference type="InterPro" id="IPR009050">
    <property type="entry name" value="Globin-like_sf"/>
</dbReference>
<dbReference type="CDD" id="cd06187">
    <property type="entry name" value="O2ase_reductase_like"/>
    <property type="match status" value="1"/>
</dbReference>
<dbReference type="Pfam" id="PF00970">
    <property type="entry name" value="FAD_binding_6"/>
    <property type="match status" value="1"/>
</dbReference>
<dbReference type="InterPro" id="IPR017938">
    <property type="entry name" value="Riboflavin_synthase-like_b-brl"/>
</dbReference>
<comment type="caution">
    <text evidence="15">The sequence shown here is derived from an EMBL/GenBank/DDBJ whole genome shotgun (WGS) entry which is preliminary data.</text>
</comment>
<dbReference type="SUPFAM" id="SSF52343">
    <property type="entry name" value="Ferredoxin reductase-like, C-terminal NADP-linked domain"/>
    <property type="match status" value="1"/>
</dbReference>
<dbReference type="Proteomes" id="UP001612915">
    <property type="component" value="Unassembled WGS sequence"/>
</dbReference>
<dbReference type="PANTHER" id="PTHR47354:SF5">
    <property type="entry name" value="PROTEIN RFBI"/>
    <property type="match status" value="1"/>
</dbReference>
<reference evidence="15 16" key="1">
    <citation type="submission" date="2024-10" db="EMBL/GenBank/DDBJ databases">
        <title>The Natural Products Discovery Center: Release of the First 8490 Sequenced Strains for Exploring Actinobacteria Biosynthetic Diversity.</title>
        <authorList>
            <person name="Kalkreuter E."/>
            <person name="Kautsar S.A."/>
            <person name="Yang D."/>
            <person name="Bader C.D."/>
            <person name="Teijaro C.N."/>
            <person name="Fluegel L."/>
            <person name="Davis C.M."/>
            <person name="Simpson J.R."/>
            <person name="Lauterbach L."/>
            <person name="Steele A.D."/>
            <person name="Gui C."/>
            <person name="Meng S."/>
            <person name="Li G."/>
            <person name="Viehrig K."/>
            <person name="Ye F."/>
            <person name="Su P."/>
            <person name="Kiefer A.F."/>
            <person name="Nichols A."/>
            <person name="Cepeda A.J."/>
            <person name="Yan W."/>
            <person name="Fan B."/>
            <person name="Jiang Y."/>
            <person name="Adhikari A."/>
            <person name="Zheng C.-J."/>
            <person name="Schuster L."/>
            <person name="Cowan T.M."/>
            <person name="Smanski M.J."/>
            <person name="Chevrette M.G."/>
            <person name="De Carvalho L.P.S."/>
            <person name="Shen B."/>
        </authorList>
    </citation>
    <scope>NUCLEOTIDE SEQUENCE [LARGE SCALE GENOMIC DNA]</scope>
    <source>
        <strain evidence="15 16">NPDC049639</strain>
    </source>
</reference>
<dbReference type="PROSITE" id="PS51384">
    <property type="entry name" value="FAD_FR"/>
    <property type="match status" value="1"/>
</dbReference>
<dbReference type="PRINTS" id="PR00371">
    <property type="entry name" value="FPNCR"/>
</dbReference>
<evidence type="ECO:0000259" key="14">
    <source>
        <dbReference type="PROSITE" id="PS51384"/>
    </source>
</evidence>
<evidence type="ECO:0000256" key="11">
    <source>
        <dbReference type="RuleBase" id="RU000356"/>
    </source>
</evidence>
<comment type="catalytic activity">
    <reaction evidence="9">
        <text>2 nitric oxide + NADH + 2 O2 = 2 nitrate + NAD(+) + H(+)</text>
        <dbReference type="Rhea" id="RHEA:19469"/>
        <dbReference type="ChEBI" id="CHEBI:15378"/>
        <dbReference type="ChEBI" id="CHEBI:15379"/>
        <dbReference type="ChEBI" id="CHEBI:16480"/>
        <dbReference type="ChEBI" id="CHEBI:17632"/>
        <dbReference type="ChEBI" id="CHEBI:57540"/>
        <dbReference type="ChEBI" id="CHEBI:57945"/>
        <dbReference type="EC" id="1.14.12.17"/>
    </reaction>
</comment>
<dbReference type="CDD" id="cd19753">
    <property type="entry name" value="Mb-like_oxidoreductase"/>
    <property type="match status" value="1"/>
</dbReference>
<evidence type="ECO:0000256" key="9">
    <source>
        <dbReference type="ARBA" id="ARBA00048649"/>
    </source>
</evidence>
<dbReference type="Gene3D" id="1.10.490.10">
    <property type="entry name" value="Globins"/>
    <property type="match status" value="1"/>
</dbReference>
<keyword evidence="11" id="KW-0349">Heme</keyword>
<organism evidence="15 16">
    <name type="scientific">Spongisporangium articulatum</name>
    <dbReference type="NCBI Taxonomy" id="3362603"/>
    <lineage>
        <taxon>Bacteria</taxon>
        <taxon>Bacillati</taxon>
        <taxon>Actinomycetota</taxon>
        <taxon>Actinomycetes</taxon>
        <taxon>Kineosporiales</taxon>
        <taxon>Kineosporiaceae</taxon>
        <taxon>Spongisporangium</taxon>
    </lineage>
</organism>
<protein>
    <recommendedName>
        <fullName evidence="4">nitric oxide dioxygenase</fullName>
        <ecNumber evidence="4">1.14.12.17</ecNumber>
    </recommendedName>
</protein>
<dbReference type="InterPro" id="IPR008333">
    <property type="entry name" value="Cbr1-like_FAD-bd_dom"/>
</dbReference>
<accession>A0ABW8AN79</accession>
<feature type="region of interest" description="Disordered" evidence="12">
    <location>
        <begin position="395"/>
        <end position="417"/>
    </location>
</feature>
<evidence type="ECO:0000313" key="16">
    <source>
        <dbReference type="Proteomes" id="UP001612915"/>
    </source>
</evidence>
<dbReference type="InterPro" id="IPR017927">
    <property type="entry name" value="FAD-bd_FR_type"/>
</dbReference>
<keyword evidence="5" id="KW-0001">2Fe-2S</keyword>
<comment type="similarity">
    <text evidence="3">In the C-terminal section; belongs to the flavoprotein pyridine nucleotide cytochrome reductase family.</text>
</comment>
<keyword evidence="11" id="KW-0561">Oxygen transport</keyword>
<proteinExistence type="inferred from homology"/>
<dbReference type="EMBL" id="JBITLV010000003">
    <property type="protein sequence ID" value="MFI7587802.1"/>
    <property type="molecule type" value="Genomic_DNA"/>
</dbReference>
<evidence type="ECO:0000256" key="2">
    <source>
        <dbReference type="ARBA" id="ARBA00001974"/>
    </source>
</evidence>
<evidence type="ECO:0000256" key="1">
    <source>
        <dbReference type="ARBA" id="ARBA00001970"/>
    </source>
</evidence>
<keyword evidence="11" id="KW-0813">Transport</keyword>
<dbReference type="SUPFAM" id="SSF63380">
    <property type="entry name" value="Riboflavin synthase domain-like"/>
    <property type="match status" value="1"/>
</dbReference>
<dbReference type="Pfam" id="PF00175">
    <property type="entry name" value="NAD_binding_1"/>
    <property type="match status" value="1"/>
</dbReference>
<comment type="cofactor">
    <cofactor evidence="2">
        <name>FAD</name>
        <dbReference type="ChEBI" id="CHEBI:57692"/>
    </cofactor>
</comment>
<keyword evidence="16" id="KW-1185">Reference proteome</keyword>
<feature type="domain" description="Globin" evidence="13">
    <location>
        <begin position="1"/>
        <end position="132"/>
    </location>
</feature>
<evidence type="ECO:0000256" key="12">
    <source>
        <dbReference type="SAM" id="MobiDB-lite"/>
    </source>
</evidence>
<evidence type="ECO:0000256" key="4">
    <source>
        <dbReference type="ARBA" id="ARBA00012229"/>
    </source>
</evidence>
<evidence type="ECO:0000256" key="3">
    <source>
        <dbReference type="ARBA" id="ARBA00006401"/>
    </source>
</evidence>
<keyword evidence="8" id="KW-0520">NAD</keyword>
<name>A0ABW8AN79_9ACTN</name>
<evidence type="ECO:0000313" key="15">
    <source>
        <dbReference type="EMBL" id="MFI7587802.1"/>
    </source>
</evidence>
<keyword evidence="11" id="KW-0408">Iron</keyword>
<dbReference type="PROSITE" id="PS01033">
    <property type="entry name" value="GLOBIN"/>
    <property type="match status" value="1"/>
</dbReference>
<dbReference type="SUPFAM" id="SSF46458">
    <property type="entry name" value="Globin-like"/>
    <property type="match status" value="1"/>
</dbReference>
<evidence type="ECO:0000256" key="10">
    <source>
        <dbReference type="ARBA" id="ARBA00049433"/>
    </source>
</evidence>
<comment type="cofactor">
    <cofactor evidence="1">
        <name>heme b</name>
        <dbReference type="ChEBI" id="CHEBI:60344"/>
    </cofactor>
</comment>
<evidence type="ECO:0000256" key="8">
    <source>
        <dbReference type="ARBA" id="ARBA00023027"/>
    </source>
</evidence>
<evidence type="ECO:0000256" key="5">
    <source>
        <dbReference type="ARBA" id="ARBA00022714"/>
    </source>
</evidence>
<keyword evidence="6" id="KW-0521">NADP</keyword>
<feature type="domain" description="FAD-binding FR-type" evidence="14">
    <location>
        <begin position="139"/>
        <end position="239"/>
    </location>
</feature>